<evidence type="ECO:0000313" key="4">
    <source>
        <dbReference type="EMBL" id="ATL49246.1"/>
    </source>
</evidence>
<dbReference type="EMBL" id="CP023777">
    <property type="protein sequence ID" value="ATL49246.1"/>
    <property type="molecule type" value="Genomic_DNA"/>
</dbReference>
<dbReference type="InterPro" id="IPR001647">
    <property type="entry name" value="HTH_TetR"/>
</dbReference>
<organism evidence="4 5">
    <name type="scientific">Chitinophaga caeni</name>
    <dbReference type="NCBI Taxonomy" id="2029983"/>
    <lineage>
        <taxon>Bacteria</taxon>
        <taxon>Pseudomonadati</taxon>
        <taxon>Bacteroidota</taxon>
        <taxon>Chitinophagia</taxon>
        <taxon>Chitinophagales</taxon>
        <taxon>Chitinophagaceae</taxon>
        <taxon>Chitinophaga</taxon>
    </lineage>
</organism>
<accession>A0A291QZ39</accession>
<dbReference type="SUPFAM" id="SSF46689">
    <property type="entry name" value="Homeodomain-like"/>
    <property type="match status" value="1"/>
</dbReference>
<keyword evidence="1 2" id="KW-0238">DNA-binding</keyword>
<gene>
    <name evidence="4" type="ORF">COR50_19860</name>
</gene>
<feature type="DNA-binding region" description="H-T-H motif" evidence="2">
    <location>
        <begin position="35"/>
        <end position="54"/>
    </location>
</feature>
<dbReference type="KEGG" id="cbae:COR50_19860"/>
<dbReference type="Gene3D" id="1.10.357.10">
    <property type="entry name" value="Tetracycline Repressor, domain 2"/>
    <property type="match status" value="1"/>
</dbReference>
<dbReference type="OrthoDB" id="594604at2"/>
<dbReference type="GO" id="GO:0003677">
    <property type="term" value="F:DNA binding"/>
    <property type="evidence" value="ECO:0007669"/>
    <property type="project" value="UniProtKB-UniRule"/>
</dbReference>
<reference evidence="4 5" key="1">
    <citation type="submission" date="2017-10" db="EMBL/GenBank/DDBJ databases">
        <title>Paenichitinophaga pekingensis gen. nov., sp. nov., isolated from activated sludge.</title>
        <authorList>
            <person name="Jin D."/>
            <person name="Kong X."/>
            <person name="Deng Y."/>
            <person name="Bai Z."/>
        </authorList>
    </citation>
    <scope>NUCLEOTIDE SEQUENCE [LARGE SCALE GENOMIC DNA]</scope>
    <source>
        <strain evidence="4 5">13</strain>
    </source>
</reference>
<name>A0A291QZ39_9BACT</name>
<evidence type="ECO:0000313" key="5">
    <source>
        <dbReference type="Proteomes" id="UP000220133"/>
    </source>
</evidence>
<dbReference type="RefSeq" id="WP_098195614.1">
    <property type="nucleotide sequence ID" value="NZ_CP023777.1"/>
</dbReference>
<dbReference type="PANTHER" id="PTHR43479">
    <property type="entry name" value="ACREF/ENVCD OPERON REPRESSOR-RELATED"/>
    <property type="match status" value="1"/>
</dbReference>
<dbReference type="PRINTS" id="PR00455">
    <property type="entry name" value="HTHTETR"/>
</dbReference>
<sequence length="192" mass="22430">MKHLERKIREKQQIRERILKAALQIAEDEGWTAVTIRRIADAIEYTTSIVYSHFDSKEALLDELATGGFESLSRQLQKILSKERDPAQQLRKLSEINWDFAVQHMALYNLMFNMGKPKNPGAEKGMELVQQVFKSLTGKEDVQEYVLNWICLRRGCIHTMLNFNYKEKGQASPRSSKKRYMSFIDRFIQSIL</sequence>
<dbReference type="InterPro" id="IPR009057">
    <property type="entry name" value="Homeodomain-like_sf"/>
</dbReference>
<proteinExistence type="predicted"/>
<feature type="domain" description="HTH tetR-type" evidence="3">
    <location>
        <begin position="12"/>
        <end position="72"/>
    </location>
</feature>
<dbReference type="AlphaFoldDB" id="A0A291QZ39"/>
<evidence type="ECO:0000256" key="1">
    <source>
        <dbReference type="ARBA" id="ARBA00023125"/>
    </source>
</evidence>
<evidence type="ECO:0000259" key="3">
    <source>
        <dbReference type="PROSITE" id="PS50977"/>
    </source>
</evidence>
<protein>
    <recommendedName>
        <fullName evidence="3">HTH tetR-type domain-containing protein</fullName>
    </recommendedName>
</protein>
<keyword evidence="5" id="KW-1185">Reference proteome</keyword>
<dbReference type="PROSITE" id="PS50977">
    <property type="entry name" value="HTH_TETR_2"/>
    <property type="match status" value="1"/>
</dbReference>
<dbReference type="PANTHER" id="PTHR43479:SF11">
    <property type="entry name" value="ACREF_ENVCD OPERON REPRESSOR-RELATED"/>
    <property type="match status" value="1"/>
</dbReference>
<evidence type="ECO:0000256" key="2">
    <source>
        <dbReference type="PROSITE-ProRule" id="PRU00335"/>
    </source>
</evidence>
<dbReference type="Pfam" id="PF00440">
    <property type="entry name" value="TetR_N"/>
    <property type="match status" value="1"/>
</dbReference>
<dbReference type="InterPro" id="IPR050624">
    <property type="entry name" value="HTH-type_Tx_Regulator"/>
</dbReference>
<dbReference type="Proteomes" id="UP000220133">
    <property type="component" value="Chromosome"/>
</dbReference>